<gene>
    <name evidence="2" type="ORF">NDU88_005901</name>
</gene>
<keyword evidence="3" id="KW-1185">Reference proteome</keyword>
<evidence type="ECO:0000313" key="2">
    <source>
        <dbReference type="EMBL" id="KAJ1153139.1"/>
    </source>
</evidence>
<protein>
    <recommendedName>
        <fullName evidence="4">Secreted protein</fullName>
    </recommendedName>
</protein>
<proteinExistence type="predicted"/>
<feature type="region of interest" description="Disordered" evidence="1">
    <location>
        <begin position="43"/>
        <end position="66"/>
    </location>
</feature>
<sequence length="156" mass="16011">MAAASGALSHSSLAFSNPWCPWCPCLAPVCGAGGGGALGASWGKERGAQLGPSQSSQQEENLSSPHSLMQHLPAPFFCHQLLAFLLPLHRVPGVLSQPPRVPLPLGFLPSPLSPVGGRGDRNSRPRALALAVSHPAEACVARLSVSASLRNQGGSA</sequence>
<dbReference type="AlphaFoldDB" id="A0AAV7RPR2"/>
<comment type="caution">
    <text evidence="2">The sequence shown here is derived from an EMBL/GenBank/DDBJ whole genome shotgun (WGS) entry which is preliminary data.</text>
</comment>
<reference evidence="2" key="1">
    <citation type="journal article" date="2022" name="bioRxiv">
        <title>Sequencing and chromosome-scale assembly of the giantPleurodeles waltlgenome.</title>
        <authorList>
            <person name="Brown T."/>
            <person name="Elewa A."/>
            <person name="Iarovenko S."/>
            <person name="Subramanian E."/>
            <person name="Araus A.J."/>
            <person name="Petzold A."/>
            <person name="Susuki M."/>
            <person name="Suzuki K.-i.T."/>
            <person name="Hayashi T."/>
            <person name="Toyoda A."/>
            <person name="Oliveira C."/>
            <person name="Osipova E."/>
            <person name="Leigh N.D."/>
            <person name="Simon A."/>
            <person name="Yun M.H."/>
        </authorList>
    </citation>
    <scope>NUCLEOTIDE SEQUENCE</scope>
    <source>
        <strain evidence="2">20211129_DDA</strain>
        <tissue evidence="2">Liver</tissue>
    </source>
</reference>
<evidence type="ECO:0008006" key="4">
    <source>
        <dbReference type="Google" id="ProtNLM"/>
    </source>
</evidence>
<accession>A0AAV7RPR2</accession>
<dbReference type="Proteomes" id="UP001066276">
    <property type="component" value="Chromosome 5"/>
</dbReference>
<organism evidence="2 3">
    <name type="scientific">Pleurodeles waltl</name>
    <name type="common">Iberian ribbed newt</name>
    <dbReference type="NCBI Taxonomy" id="8319"/>
    <lineage>
        <taxon>Eukaryota</taxon>
        <taxon>Metazoa</taxon>
        <taxon>Chordata</taxon>
        <taxon>Craniata</taxon>
        <taxon>Vertebrata</taxon>
        <taxon>Euteleostomi</taxon>
        <taxon>Amphibia</taxon>
        <taxon>Batrachia</taxon>
        <taxon>Caudata</taxon>
        <taxon>Salamandroidea</taxon>
        <taxon>Salamandridae</taxon>
        <taxon>Pleurodelinae</taxon>
        <taxon>Pleurodeles</taxon>
    </lineage>
</organism>
<evidence type="ECO:0000313" key="3">
    <source>
        <dbReference type="Proteomes" id="UP001066276"/>
    </source>
</evidence>
<dbReference type="EMBL" id="JANPWB010000009">
    <property type="protein sequence ID" value="KAJ1153139.1"/>
    <property type="molecule type" value="Genomic_DNA"/>
</dbReference>
<name>A0AAV7RPR2_PLEWA</name>
<evidence type="ECO:0000256" key="1">
    <source>
        <dbReference type="SAM" id="MobiDB-lite"/>
    </source>
</evidence>